<keyword evidence="1" id="KW-0285">Flavoprotein</keyword>
<dbReference type="Proteomes" id="UP000278031">
    <property type="component" value="Unassembled WGS sequence"/>
</dbReference>
<feature type="non-terminal residue" evidence="5">
    <location>
        <position position="1"/>
    </location>
</feature>
<dbReference type="InterPro" id="IPR051796">
    <property type="entry name" value="ISF_SsuE-like"/>
</dbReference>
<dbReference type="InterPro" id="IPR005025">
    <property type="entry name" value="FMN_Rdtase-like_dom"/>
</dbReference>
<dbReference type="Gene3D" id="3.40.50.360">
    <property type="match status" value="1"/>
</dbReference>
<dbReference type="SUPFAM" id="SSF52218">
    <property type="entry name" value="Flavoproteins"/>
    <property type="match status" value="1"/>
</dbReference>
<evidence type="ECO:0000259" key="4">
    <source>
        <dbReference type="Pfam" id="PF03358"/>
    </source>
</evidence>
<dbReference type="Pfam" id="PF03358">
    <property type="entry name" value="FMN_red"/>
    <property type="match status" value="1"/>
</dbReference>
<keyword evidence="2" id="KW-0288">FMN</keyword>
<organism evidence="5 6">
    <name type="scientific">Candidatus Iainarchaeum sp</name>
    <dbReference type="NCBI Taxonomy" id="3101447"/>
    <lineage>
        <taxon>Archaea</taxon>
        <taxon>Candidatus Iainarchaeota</taxon>
        <taxon>Candidatus Iainarchaeia</taxon>
        <taxon>Candidatus Iainarchaeales</taxon>
        <taxon>Candidatus Iainarchaeaceae</taxon>
        <taxon>Candidatus Iainarchaeum</taxon>
    </lineage>
</organism>
<dbReference type="AlphaFoldDB" id="A0A497JJ18"/>
<accession>A0A497JJ18</accession>
<evidence type="ECO:0000256" key="3">
    <source>
        <dbReference type="ARBA" id="ARBA00038292"/>
    </source>
</evidence>
<comment type="caution">
    <text evidence="5">The sequence shown here is derived from an EMBL/GenBank/DDBJ whole genome shotgun (WGS) entry which is preliminary data.</text>
</comment>
<gene>
    <name evidence="5" type="ORF">DRO04_00505</name>
</gene>
<protein>
    <submittedName>
        <fullName evidence="5">Flavodoxin family protein</fullName>
    </submittedName>
</protein>
<dbReference type="PANTHER" id="PTHR43278:SF1">
    <property type="entry name" value="IRON-SULFUR FLAVOPROTEIN MJ1083"/>
    <property type="match status" value="1"/>
</dbReference>
<evidence type="ECO:0000313" key="5">
    <source>
        <dbReference type="EMBL" id="RLG71097.1"/>
    </source>
</evidence>
<sequence length="130" mass="14544">CKDKAECRINDDMQKIYSELTKAKAIILITPTYFGNVSAQLKAFMDRTLMLRRNNFMLKDKIGGAIAIGRSRNGGQEYAILALRNFFLIHGMIPVGDDAHFGGILHKNASDRIGLKTVDGLLAKIRRLLH</sequence>
<dbReference type="InterPro" id="IPR029039">
    <property type="entry name" value="Flavoprotein-like_sf"/>
</dbReference>
<comment type="similarity">
    <text evidence="3">Belongs to the SsuE family. Isf subfamily.</text>
</comment>
<proteinExistence type="inferred from homology"/>
<evidence type="ECO:0000313" key="6">
    <source>
        <dbReference type="Proteomes" id="UP000278031"/>
    </source>
</evidence>
<evidence type="ECO:0000256" key="2">
    <source>
        <dbReference type="ARBA" id="ARBA00022643"/>
    </source>
</evidence>
<name>A0A497JJ18_9ARCH</name>
<feature type="domain" description="NADPH-dependent FMN reductase-like" evidence="4">
    <location>
        <begin position="3"/>
        <end position="97"/>
    </location>
</feature>
<dbReference type="PANTHER" id="PTHR43278">
    <property type="entry name" value="NAD(P)H-DEPENDENT FMN-CONTAINING OXIDOREDUCTASE YWQN-RELATED"/>
    <property type="match status" value="1"/>
</dbReference>
<reference evidence="5 6" key="1">
    <citation type="submission" date="2018-06" db="EMBL/GenBank/DDBJ databases">
        <title>Extensive metabolic versatility and redundancy in microbially diverse, dynamic hydrothermal sediments.</title>
        <authorList>
            <person name="Dombrowski N."/>
            <person name="Teske A."/>
            <person name="Baker B.J."/>
        </authorList>
    </citation>
    <scope>NUCLEOTIDE SEQUENCE [LARGE SCALE GENOMIC DNA]</scope>
    <source>
        <strain evidence="5">B51_G17</strain>
    </source>
</reference>
<dbReference type="GO" id="GO:0016491">
    <property type="term" value="F:oxidoreductase activity"/>
    <property type="evidence" value="ECO:0007669"/>
    <property type="project" value="InterPro"/>
</dbReference>
<dbReference type="EMBL" id="QMWP01000010">
    <property type="protein sequence ID" value="RLG71097.1"/>
    <property type="molecule type" value="Genomic_DNA"/>
</dbReference>
<evidence type="ECO:0000256" key="1">
    <source>
        <dbReference type="ARBA" id="ARBA00022630"/>
    </source>
</evidence>